<feature type="region of interest" description="Disordered" evidence="1">
    <location>
        <begin position="39"/>
        <end position="83"/>
    </location>
</feature>
<dbReference type="HOGENOM" id="CLU_2292079_0_0_1"/>
<feature type="compositionally biased region" description="Basic and acidic residues" evidence="1">
    <location>
        <begin position="55"/>
        <end position="82"/>
    </location>
</feature>
<dbReference type="AlphaFoldDB" id="A0A0C9W880"/>
<evidence type="ECO:0000313" key="2">
    <source>
        <dbReference type="EMBL" id="KIJ58842.1"/>
    </source>
</evidence>
<name>A0A0C9W880_9AGAM</name>
<gene>
    <name evidence="2" type="ORF">HYDPIDRAFT_119090</name>
</gene>
<evidence type="ECO:0000313" key="3">
    <source>
        <dbReference type="Proteomes" id="UP000053820"/>
    </source>
</evidence>
<sequence>MQQQQGIIIAQQRQQQQMLAQQQAQGLRHQTSRDCLAADKGRLLPPPSRAMNSPDKCERELEDPSSHRGEIAGGIRDARRGCDGAAQGQAEQCVEHQLLIE</sequence>
<protein>
    <submittedName>
        <fullName evidence="2">Unplaced genomic scaffold scaffold_74, whole genome shotgun sequence</fullName>
    </submittedName>
</protein>
<dbReference type="Proteomes" id="UP000053820">
    <property type="component" value="Unassembled WGS sequence"/>
</dbReference>
<dbReference type="EMBL" id="KN839908">
    <property type="protein sequence ID" value="KIJ58842.1"/>
    <property type="molecule type" value="Genomic_DNA"/>
</dbReference>
<keyword evidence="3" id="KW-1185">Reference proteome</keyword>
<evidence type="ECO:0000256" key="1">
    <source>
        <dbReference type="SAM" id="MobiDB-lite"/>
    </source>
</evidence>
<organism evidence="2 3">
    <name type="scientific">Hydnomerulius pinastri MD-312</name>
    <dbReference type="NCBI Taxonomy" id="994086"/>
    <lineage>
        <taxon>Eukaryota</taxon>
        <taxon>Fungi</taxon>
        <taxon>Dikarya</taxon>
        <taxon>Basidiomycota</taxon>
        <taxon>Agaricomycotina</taxon>
        <taxon>Agaricomycetes</taxon>
        <taxon>Agaricomycetidae</taxon>
        <taxon>Boletales</taxon>
        <taxon>Boletales incertae sedis</taxon>
        <taxon>Leucogyrophana</taxon>
    </lineage>
</organism>
<accession>A0A0C9W880</accession>
<proteinExistence type="predicted"/>
<reference evidence="2 3" key="1">
    <citation type="submission" date="2014-04" db="EMBL/GenBank/DDBJ databases">
        <title>Evolutionary Origins and Diversification of the Mycorrhizal Mutualists.</title>
        <authorList>
            <consortium name="DOE Joint Genome Institute"/>
            <consortium name="Mycorrhizal Genomics Consortium"/>
            <person name="Kohler A."/>
            <person name="Kuo A."/>
            <person name="Nagy L.G."/>
            <person name="Floudas D."/>
            <person name="Copeland A."/>
            <person name="Barry K.W."/>
            <person name="Cichocki N."/>
            <person name="Veneault-Fourrey C."/>
            <person name="LaButti K."/>
            <person name="Lindquist E.A."/>
            <person name="Lipzen A."/>
            <person name="Lundell T."/>
            <person name="Morin E."/>
            <person name="Murat C."/>
            <person name="Riley R."/>
            <person name="Ohm R."/>
            <person name="Sun H."/>
            <person name="Tunlid A."/>
            <person name="Henrissat B."/>
            <person name="Grigoriev I.V."/>
            <person name="Hibbett D.S."/>
            <person name="Martin F."/>
        </authorList>
    </citation>
    <scope>NUCLEOTIDE SEQUENCE [LARGE SCALE GENOMIC DNA]</scope>
    <source>
        <strain evidence="2 3">MD-312</strain>
    </source>
</reference>